<evidence type="ECO:0000256" key="1">
    <source>
        <dbReference type="ARBA" id="ARBA00006529"/>
    </source>
</evidence>
<evidence type="ECO:0000259" key="7">
    <source>
        <dbReference type="PROSITE" id="PS50011"/>
    </source>
</evidence>
<dbReference type="Pfam" id="PF00069">
    <property type="entry name" value="Pkinase"/>
    <property type="match status" value="1"/>
</dbReference>
<dbReference type="PROSITE" id="PS50011">
    <property type="entry name" value="PROTEIN_KINASE_DOM"/>
    <property type="match status" value="1"/>
</dbReference>
<evidence type="ECO:0000256" key="5">
    <source>
        <dbReference type="ARBA" id="ARBA00022777"/>
    </source>
</evidence>
<dbReference type="Proteomes" id="UP001516400">
    <property type="component" value="Unassembled WGS sequence"/>
</dbReference>
<dbReference type="EMBL" id="JABFTP020000103">
    <property type="protein sequence ID" value="KAL3278449.1"/>
    <property type="molecule type" value="Genomic_DNA"/>
</dbReference>
<sequence>MRELLRSSSDFKVNLEDQKQCTNMISLWSCYWKGTIAYAAPELLKGEPPTLKCDIYSLGITIWQMVYRKSPYEQWNDSETILYNVVKYDVRPKYEYRKDLLTKLFEKCWQRSPSCRPEIMEILDILRGVECSFEFSC</sequence>
<dbReference type="InterPro" id="IPR000719">
    <property type="entry name" value="Prot_kinase_dom"/>
</dbReference>
<dbReference type="SUPFAM" id="SSF56112">
    <property type="entry name" value="Protein kinase-like (PK-like)"/>
    <property type="match status" value="1"/>
</dbReference>
<protein>
    <recommendedName>
        <fullName evidence="7">Protein kinase domain-containing protein</fullName>
    </recommendedName>
</protein>
<keyword evidence="6" id="KW-0067">ATP-binding</keyword>
<dbReference type="InterPro" id="IPR011009">
    <property type="entry name" value="Kinase-like_dom_sf"/>
</dbReference>
<dbReference type="GO" id="GO:0004674">
    <property type="term" value="F:protein serine/threonine kinase activity"/>
    <property type="evidence" value="ECO:0007669"/>
    <property type="project" value="UniProtKB-KW"/>
</dbReference>
<proteinExistence type="inferred from homology"/>
<dbReference type="AlphaFoldDB" id="A0ABD2NIT5"/>
<keyword evidence="9" id="KW-1185">Reference proteome</keyword>
<comment type="caution">
    <text evidence="8">The sequence shown here is derived from an EMBL/GenBank/DDBJ whole genome shotgun (WGS) entry which is preliminary data.</text>
</comment>
<keyword evidence="3" id="KW-0808">Transferase</keyword>
<organism evidence="8 9">
    <name type="scientific">Cryptolaemus montrouzieri</name>
    <dbReference type="NCBI Taxonomy" id="559131"/>
    <lineage>
        <taxon>Eukaryota</taxon>
        <taxon>Metazoa</taxon>
        <taxon>Ecdysozoa</taxon>
        <taxon>Arthropoda</taxon>
        <taxon>Hexapoda</taxon>
        <taxon>Insecta</taxon>
        <taxon>Pterygota</taxon>
        <taxon>Neoptera</taxon>
        <taxon>Endopterygota</taxon>
        <taxon>Coleoptera</taxon>
        <taxon>Polyphaga</taxon>
        <taxon>Cucujiformia</taxon>
        <taxon>Coccinelloidea</taxon>
        <taxon>Coccinellidae</taxon>
        <taxon>Scymninae</taxon>
        <taxon>Scymnini</taxon>
        <taxon>Cryptolaemus</taxon>
    </lineage>
</organism>
<accession>A0ABD2NIT5</accession>
<evidence type="ECO:0000313" key="8">
    <source>
        <dbReference type="EMBL" id="KAL3278449.1"/>
    </source>
</evidence>
<gene>
    <name evidence="8" type="ORF">HHI36_013770</name>
</gene>
<evidence type="ECO:0000256" key="6">
    <source>
        <dbReference type="ARBA" id="ARBA00022840"/>
    </source>
</evidence>
<name>A0ABD2NIT5_9CUCU</name>
<dbReference type="GO" id="GO:0005524">
    <property type="term" value="F:ATP binding"/>
    <property type="evidence" value="ECO:0007669"/>
    <property type="project" value="UniProtKB-KW"/>
</dbReference>
<evidence type="ECO:0000256" key="2">
    <source>
        <dbReference type="ARBA" id="ARBA00022527"/>
    </source>
</evidence>
<evidence type="ECO:0000313" key="9">
    <source>
        <dbReference type="Proteomes" id="UP001516400"/>
    </source>
</evidence>
<dbReference type="PANTHER" id="PTHR46716:SF1">
    <property type="entry name" value="MITOGEN-ACTIVATED PROTEIN KINASE KINASE KINASE 7"/>
    <property type="match status" value="1"/>
</dbReference>
<keyword evidence="5" id="KW-0418">Kinase</keyword>
<feature type="domain" description="Protein kinase" evidence="7">
    <location>
        <begin position="1"/>
        <end position="133"/>
    </location>
</feature>
<evidence type="ECO:0000256" key="3">
    <source>
        <dbReference type="ARBA" id="ARBA00022679"/>
    </source>
</evidence>
<reference evidence="8 9" key="1">
    <citation type="journal article" date="2021" name="BMC Biol.">
        <title>Horizontally acquired antibacterial genes associated with adaptive radiation of ladybird beetles.</title>
        <authorList>
            <person name="Li H.S."/>
            <person name="Tang X.F."/>
            <person name="Huang Y.H."/>
            <person name="Xu Z.Y."/>
            <person name="Chen M.L."/>
            <person name="Du X.Y."/>
            <person name="Qiu B.Y."/>
            <person name="Chen P.T."/>
            <person name="Zhang W."/>
            <person name="Slipinski A."/>
            <person name="Escalona H.E."/>
            <person name="Waterhouse R.M."/>
            <person name="Zwick A."/>
            <person name="Pang H."/>
        </authorList>
    </citation>
    <scope>NUCLEOTIDE SEQUENCE [LARGE SCALE GENOMIC DNA]</scope>
    <source>
        <strain evidence="8">SYSU2018</strain>
    </source>
</reference>
<dbReference type="Gene3D" id="1.10.510.10">
    <property type="entry name" value="Transferase(Phosphotransferase) domain 1"/>
    <property type="match status" value="1"/>
</dbReference>
<evidence type="ECO:0000256" key="4">
    <source>
        <dbReference type="ARBA" id="ARBA00022741"/>
    </source>
</evidence>
<keyword evidence="4" id="KW-0547">Nucleotide-binding</keyword>
<keyword evidence="2" id="KW-0723">Serine/threonine-protein kinase</keyword>
<dbReference type="PANTHER" id="PTHR46716">
    <property type="entry name" value="MITOGEN-ACTIVATED PROTEIN KINASE KINASE KINASE 7"/>
    <property type="match status" value="1"/>
</dbReference>
<comment type="similarity">
    <text evidence="1">Belongs to the protein kinase superfamily. STE Ser/Thr protein kinase family. MAP kinase kinase kinase subfamily.</text>
</comment>